<gene>
    <name evidence="1" type="ORF">NDU88_007624</name>
</gene>
<reference evidence="1" key="1">
    <citation type="journal article" date="2022" name="bioRxiv">
        <title>Sequencing and chromosome-scale assembly of the giantPleurodeles waltlgenome.</title>
        <authorList>
            <person name="Brown T."/>
            <person name="Elewa A."/>
            <person name="Iarovenko S."/>
            <person name="Subramanian E."/>
            <person name="Araus A.J."/>
            <person name="Petzold A."/>
            <person name="Susuki M."/>
            <person name="Suzuki K.-i.T."/>
            <person name="Hayashi T."/>
            <person name="Toyoda A."/>
            <person name="Oliveira C."/>
            <person name="Osipova E."/>
            <person name="Leigh N.D."/>
            <person name="Simon A."/>
            <person name="Yun M.H."/>
        </authorList>
    </citation>
    <scope>NUCLEOTIDE SEQUENCE</scope>
    <source>
        <strain evidence="1">20211129_DDA</strain>
        <tissue evidence="1">Liver</tissue>
    </source>
</reference>
<dbReference type="Proteomes" id="UP001066276">
    <property type="component" value="Chromosome 2_1"/>
</dbReference>
<dbReference type="AlphaFoldDB" id="A0AAV7VU19"/>
<evidence type="ECO:0000313" key="1">
    <source>
        <dbReference type="EMBL" id="KAJ1203843.1"/>
    </source>
</evidence>
<keyword evidence="2" id="KW-1185">Reference proteome</keyword>
<evidence type="ECO:0000313" key="2">
    <source>
        <dbReference type="Proteomes" id="UP001066276"/>
    </source>
</evidence>
<comment type="caution">
    <text evidence="1">The sequence shown here is derived from an EMBL/GenBank/DDBJ whole genome shotgun (WGS) entry which is preliminary data.</text>
</comment>
<proteinExistence type="predicted"/>
<protein>
    <submittedName>
        <fullName evidence="1">Uncharacterized protein</fullName>
    </submittedName>
</protein>
<accession>A0AAV7VU19</accession>
<name>A0AAV7VU19_PLEWA</name>
<sequence>MNSSQGAHIGPAVLQSLVANEKCNNVRLLKAHVRGTCVPTSKEKRDKNNETGVMLLDSHVKPTQLSSSQQQTSW</sequence>
<organism evidence="1 2">
    <name type="scientific">Pleurodeles waltl</name>
    <name type="common">Iberian ribbed newt</name>
    <dbReference type="NCBI Taxonomy" id="8319"/>
    <lineage>
        <taxon>Eukaryota</taxon>
        <taxon>Metazoa</taxon>
        <taxon>Chordata</taxon>
        <taxon>Craniata</taxon>
        <taxon>Vertebrata</taxon>
        <taxon>Euteleostomi</taxon>
        <taxon>Amphibia</taxon>
        <taxon>Batrachia</taxon>
        <taxon>Caudata</taxon>
        <taxon>Salamandroidea</taxon>
        <taxon>Salamandridae</taxon>
        <taxon>Pleurodelinae</taxon>
        <taxon>Pleurodeles</taxon>
    </lineage>
</organism>
<dbReference type="EMBL" id="JANPWB010000003">
    <property type="protein sequence ID" value="KAJ1203843.1"/>
    <property type="molecule type" value="Genomic_DNA"/>
</dbReference>